<dbReference type="Gene3D" id="3.50.50.60">
    <property type="entry name" value="FAD/NAD(P)-binding domain"/>
    <property type="match status" value="1"/>
</dbReference>
<dbReference type="EMBL" id="JANBPK010001418">
    <property type="protein sequence ID" value="KAJ2923111.1"/>
    <property type="molecule type" value="Genomic_DNA"/>
</dbReference>
<accession>A0A9W8ITM8</accession>
<keyword evidence="7" id="KW-0285">Flavoprotein</keyword>
<comment type="catalytic activity">
    <reaction evidence="12">
        <text>pyranose + acceptor = pyranos-3-ulose + reduced acceptor.</text>
        <dbReference type="EC" id="1.1.99.29"/>
    </reaction>
</comment>
<comment type="function">
    <text evidence="9">Catalyzes the single-oxidation or sequential double oxidation reaction of carbohydrates primarily at carbon-2 and/or carbon-3 with the concomitant reduction of the flavin. The enzyme exhibits a broad sugar substrate specificity, oxidizing different aldopyranoses to the corresponding C-1, C-2, C-3 or C-1,2, C-2,3 and C-3,4 (di)dehydro sugars with substrate-specific regioselectivity. Accepts only a narrow range of electron acceptors such as substituted benzoquinones and complexed metal ions and reacts extremely slowly with O(2) as acceptor. May play a role in the natural recycling of plant matter by oxidizing all major monosaccharides in lignocellulose and by reducing quinone compounds or reactive radical species generated during lignin depolymerization.</text>
</comment>
<dbReference type="Gene3D" id="3.30.560.10">
    <property type="entry name" value="Glucose Oxidase, domain 3"/>
    <property type="match status" value="1"/>
</dbReference>
<feature type="domain" description="Glucose-methanol-choline oxidoreductase N-terminal" evidence="17">
    <location>
        <begin position="303"/>
        <end position="317"/>
    </location>
</feature>
<comment type="caution">
    <text evidence="18">The sequence shown here is derived from an EMBL/GenBank/DDBJ whole genome shotgun (WGS) entry which is preliminary data.</text>
</comment>
<comment type="catalytic activity">
    <reaction evidence="10">
        <text>pyranose + acceptor = pyranos-2-ulose + reduced acceptor.</text>
        <dbReference type="EC" id="1.1.99.29"/>
    </reaction>
</comment>
<evidence type="ECO:0000256" key="1">
    <source>
        <dbReference type="ARBA" id="ARBA00001974"/>
    </source>
</evidence>
<feature type="signal peptide" evidence="16">
    <location>
        <begin position="1"/>
        <end position="19"/>
    </location>
</feature>
<comment type="catalytic activity">
    <reaction evidence="14">
        <text>a pyranoside + acceptor = a pyranosid-3,4-diulose + reduced acceptor.</text>
        <dbReference type="EC" id="1.1.99.29"/>
    </reaction>
</comment>
<keyword evidence="19" id="KW-1185">Reference proteome</keyword>
<evidence type="ECO:0000256" key="8">
    <source>
        <dbReference type="ARBA" id="ARBA00022827"/>
    </source>
</evidence>
<comment type="catalytic activity">
    <reaction evidence="13">
        <text>a pyranoside + acceptor = a pyranosid-3-ulose + reduced acceptor.</text>
        <dbReference type="EC" id="1.1.99.29"/>
    </reaction>
</comment>
<evidence type="ECO:0000313" key="18">
    <source>
        <dbReference type="EMBL" id="KAJ2923111.1"/>
    </source>
</evidence>
<dbReference type="AlphaFoldDB" id="A0A9W8ITM8"/>
<reference evidence="18" key="1">
    <citation type="submission" date="2022-06" db="EMBL/GenBank/DDBJ databases">
        <title>Genome Sequence of Candolleomyces eurysporus.</title>
        <authorList>
            <person name="Buettner E."/>
        </authorList>
    </citation>
    <scope>NUCLEOTIDE SEQUENCE</scope>
    <source>
        <strain evidence="18">VTCC 930004</strain>
    </source>
</reference>
<evidence type="ECO:0000256" key="15">
    <source>
        <dbReference type="PIRSR" id="PIRSR000137-2"/>
    </source>
</evidence>
<comment type="subunit">
    <text evidence="4">Monomer.</text>
</comment>
<organism evidence="18 19">
    <name type="scientific">Candolleomyces eurysporus</name>
    <dbReference type="NCBI Taxonomy" id="2828524"/>
    <lineage>
        <taxon>Eukaryota</taxon>
        <taxon>Fungi</taxon>
        <taxon>Dikarya</taxon>
        <taxon>Basidiomycota</taxon>
        <taxon>Agaricomycotina</taxon>
        <taxon>Agaricomycetes</taxon>
        <taxon>Agaricomycetidae</taxon>
        <taxon>Agaricales</taxon>
        <taxon>Agaricineae</taxon>
        <taxon>Psathyrellaceae</taxon>
        <taxon>Candolleomyces</taxon>
    </lineage>
</organism>
<evidence type="ECO:0000256" key="9">
    <source>
        <dbReference type="ARBA" id="ARBA00024699"/>
    </source>
</evidence>
<comment type="cofactor">
    <cofactor evidence="1 15">
        <name>FAD</name>
        <dbReference type="ChEBI" id="CHEBI:57692"/>
    </cofactor>
</comment>
<comment type="similarity">
    <text evidence="3">Belongs to the GMC oxidoreductase family.</text>
</comment>
<evidence type="ECO:0000313" key="19">
    <source>
        <dbReference type="Proteomes" id="UP001140091"/>
    </source>
</evidence>
<evidence type="ECO:0000256" key="6">
    <source>
        <dbReference type="ARBA" id="ARBA00022525"/>
    </source>
</evidence>
<dbReference type="PROSITE" id="PS00624">
    <property type="entry name" value="GMC_OXRED_2"/>
    <property type="match status" value="1"/>
</dbReference>
<keyword evidence="6" id="KW-0964">Secreted</keyword>
<dbReference type="GO" id="GO:0005576">
    <property type="term" value="C:extracellular region"/>
    <property type="evidence" value="ECO:0007669"/>
    <property type="project" value="UniProtKB-SubCell"/>
</dbReference>
<comment type="catalytic activity">
    <reaction evidence="11">
        <text>pyranose + acceptor = pyranos-2,3-diulose + reduced acceptor.</text>
        <dbReference type="EC" id="1.1.99.29"/>
    </reaction>
</comment>
<evidence type="ECO:0000256" key="7">
    <source>
        <dbReference type="ARBA" id="ARBA00022630"/>
    </source>
</evidence>
<evidence type="ECO:0000259" key="17">
    <source>
        <dbReference type="PROSITE" id="PS00624"/>
    </source>
</evidence>
<dbReference type="PIRSF" id="PIRSF000137">
    <property type="entry name" value="Alcohol_oxidase"/>
    <property type="match status" value="1"/>
</dbReference>
<dbReference type="InterPro" id="IPR000172">
    <property type="entry name" value="GMC_OxRdtase_N"/>
</dbReference>
<proteinExistence type="inferred from homology"/>
<name>A0A9W8ITM8_9AGAR</name>
<evidence type="ECO:0000256" key="10">
    <source>
        <dbReference type="ARBA" id="ARBA00033986"/>
    </source>
</evidence>
<dbReference type="GO" id="GO:0033718">
    <property type="term" value="F:pyranose dehydrogenase (acceptor) activity"/>
    <property type="evidence" value="ECO:0007669"/>
    <property type="project" value="UniProtKB-EC"/>
</dbReference>
<protein>
    <recommendedName>
        <fullName evidence="5">pyranose dehydrogenase (acceptor)</fullName>
        <ecNumber evidence="5">1.1.99.29</ecNumber>
    </recommendedName>
</protein>
<feature type="non-terminal residue" evidence="18">
    <location>
        <position position="577"/>
    </location>
</feature>
<dbReference type="Pfam" id="PF00732">
    <property type="entry name" value="GMC_oxred_N"/>
    <property type="match status" value="1"/>
</dbReference>
<dbReference type="SUPFAM" id="SSF54373">
    <property type="entry name" value="FAD-linked reductases, C-terminal domain"/>
    <property type="match status" value="1"/>
</dbReference>
<evidence type="ECO:0000256" key="3">
    <source>
        <dbReference type="ARBA" id="ARBA00010790"/>
    </source>
</evidence>
<dbReference type="PANTHER" id="PTHR11552">
    <property type="entry name" value="GLUCOSE-METHANOL-CHOLINE GMC OXIDOREDUCTASE"/>
    <property type="match status" value="1"/>
</dbReference>
<evidence type="ECO:0000256" key="12">
    <source>
        <dbReference type="ARBA" id="ARBA00034029"/>
    </source>
</evidence>
<dbReference type="InterPro" id="IPR007867">
    <property type="entry name" value="GMC_OxRtase_C"/>
</dbReference>
<dbReference type="GO" id="GO:0050660">
    <property type="term" value="F:flavin adenine dinucleotide binding"/>
    <property type="evidence" value="ECO:0007669"/>
    <property type="project" value="InterPro"/>
</dbReference>
<evidence type="ECO:0000256" key="11">
    <source>
        <dbReference type="ARBA" id="ARBA00034010"/>
    </source>
</evidence>
<evidence type="ECO:0000256" key="4">
    <source>
        <dbReference type="ARBA" id="ARBA00011245"/>
    </source>
</evidence>
<evidence type="ECO:0000256" key="5">
    <source>
        <dbReference type="ARBA" id="ARBA00013177"/>
    </source>
</evidence>
<dbReference type="SUPFAM" id="SSF51905">
    <property type="entry name" value="FAD/NAD(P)-binding domain"/>
    <property type="match status" value="1"/>
</dbReference>
<evidence type="ECO:0000256" key="16">
    <source>
        <dbReference type="SAM" id="SignalP"/>
    </source>
</evidence>
<keyword evidence="16" id="KW-0732">Signal</keyword>
<feature type="chain" id="PRO_5040765448" description="pyranose dehydrogenase (acceptor)" evidence="16">
    <location>
        <begin position="20"/>
        <end position="577"/>
    </location>
</feature>
<gene>
    <name evidence="18" type="ORF">H1R20_g13983</name>
</gene>
<dbReference type="InterPro" id="IPR036188">
    <property type="entry name" value="FAD/NAD-bd_sf"/>
</dbReference>
<dbReference type="PANTHER" id="PTHR11552:SF147">
    <property type="entry name" value="CHOLINE DEHYDROGENASE, MITOCHONDRIAL"/>
    <property type="match status" value="1"/>
</dbReference>
<keyword evidence="8 15" id="KW-0274">FAD</keyword>
<dbReference type="Proteomes" id="UP001140091">
    <property type="component" value="Unassembled WGS sequence"/>
</dbReference>
<dbReference type="EC" id="1.1.99.29" evidence="5"/>
<evidence type="ECO:0000256" key="14">
    <source>
        <dbReference type="ARBA" id="ARBA00034059"/>
    </source>
</evidence>
<comment type="subcellular location">
    <subcellularLocation>
        <location evidence="2">Secreted</location>
    </subcellularLocation>
</comment>
<evidence type="ECO:0000256" key="2">
    <source>
        <dbReference type="ARBA" id="ARBA00004613"/>
    </source>
</evidence>
<evidence type="ECO:0000256" key="13">
    <source>
        <dbReference type="ARBA" id="ARBA00034050"/>
    </source>
</evidence>
<dbReference type="OrthoDB" id="269227at2759"/>
<sequence>MRFTALSLFAAVSVQLARGAVYESLESLPTRDYDFIVIGGGNAGAVVASRLTENPRFSALVVEAGPNNEGILDLQIPFFAPRINSSYNWNYVTEPLLGIKNRTLPFSRGLVLGGSSSINGMIYTRGAADDYDAWARMTGDQRWTWKSLFPVILRHEKWVAPLGGRDITGQYDPRVHGLKGNVFVSLSQIGPSDFERRVIQTTQDLRRDFPFNLDPNSGTPLGVTWLQSTIGSGERSSSATAYLSTGVRARANLDIVLNTQATRVLKTGSGKQLDIRTVELAPRSGGNTRKTLTAGKELVLSAGAINTPQILLSSGIGDRKELSALGVNTIHDLPDVGKGMSDHVVLLTAWNTTGAAIPPPSPADLEQWQNTRTGRLSGFGPKNFIWSRIPSNSSIWKGNQDPASGRNAPHLELALSNLGNNAVASRLSTDESDSGGSVKLRSSNPFDPPLIDLGYFTDPFDLTALREGARIAKSFYSGPAWADLITAQFSLDPDTTPPDVFDDSTRDQAATALHPTGTAAMSARNARNGVLDPDLRVKGVKGLRVVDASAIVGTLVVFTFFGLLSECFTAIDSHWSY</sequence>
<dbReference type="InterPro" id="IPR012132">
    <property type="entry name" value="GMC_OxRdtase"/>
</dbReference>
<dbReference type="Pfam" id="PF05199">
    <property type="entry name" value="GMC_oxred_C"/>
    <property type="match status" value="1"/>
</dbReference>
<feature type="binding site" evidence="15">
    <location>
        <position position="111"/>
    </location>
    <ligand>
        <name>FAD</name>
        <dbReference type="ChEBI" id="CHEBI:57692"/>
    </ligand>
</feature>